<accession>A0ABV8YZU5</accession>
<feature type="region of interest" description="Disordered" evidence="3">
    <location>
        <begin position="216"/>
        <end position="246"/>
    </location>
</feature>
<dbReference type="SUPFAM" id="SSF51120">
    <property type="entry name" value="beta-Roll"/>
    <property type="match status" value="1"/>
</dbReference>
<dbReference type="RefSeq" id="WP_386352071.1">
    <property type="nucleotide sequence ID" value="NZ_JBHSFG010000087.1"/>
</dbReference>
<comment type="caution">
    <text evidence="5">The sequence shown here is derived from an EMBL/GenBank/DDBJ whole genome shotgun (WGS) entry which is preliminary data.</text>
</comment>
<dbReference type="PANTHER" id="PTHR38340">
    <property type="entry name" value="S-LAYER PROTEIN"/>
    <property type="match status" value="1"/>
</dbReference>
<comment type="subcellular location">
    <subcellularLocation>
        <location evidence="1">Secreted</location>
    </subcellularLocation>
</comment>
<dbReference type="Proteomes" id="UP001596012">
    <property type="component" value="Unassembled WGS sequence"/>
</dbReference>
<evidence type="ECO:0000256" key="2">
    <source>
        <dbReference type="ARBA" id="ARBA00022525"/>
    </source>
</evidence>
<dbReference type="InterPro" id="IPR006311">
    <property type="entry name" value="TAT_signal"/>
</dbReference>
<dbReference type="Gene3D" id="2.150.10.10">
    <property type="entry name" value="Serralysin-like metalloprotease, C-terminal"/>
    <property type="match status" value="1"/>
</dbReference>
<evidence type="ECO:0000256" key="1">
    <source>
        <dbReference type="ARBA" id="ARBA00004613"/>
    </source>
</evidence>
<feature type="compositionally biased region" description="Basic and acidic residues" evidence="3">
    <location>
        <begin position="224"/>
        <end position="239"/>
    </location>
</feature>
<dbReference type="InterPro" id="IPR001343">
    <property type="entry name" value="Hemolysn_Ca-bd"/>
</dbReference>
<evidence type="ECO:0000256" key="4">
    <source>
        <dbReference type="SAM" id="SignalP"/>
    </source>
</evidence>
<dbReference type="InterPro" id="IPR050557">
    <property type="entry name" value="RTX_toxin/Mannuronan_C5-epim"/>
</dbReference>
<dbReference type="PANTHER" id="PTHR38340:SF1">
    <property type="entry name" value="S-LAYER PROTEIN"/>
    <property type="match status" value="1"/>
</dbReference>
<dbReference type="EMBL" id="JBHSFG010000087">
    <property type="protein sequence ID" value="MFC4470794.1"/>
    <property type="molecule type" value="Genomic_DNA"/>
</dbReference>
<dbReference type="InterPro" id="IPR011049">
    <property type="entry name" value="Serralysin-like_metalloprot_C"/>
</dbReference>
<feature type="signal peptide" evidence="4">
    <location>
        <begin position="1"/>
        <end position="33"/>
    </location>
</feature>
<sequence>MLRSRLVGRRVLRTATTLTLAIGAGLALPTALAATAGAAAPSATAAVNFNGRELSYTAAAGQANQVTVTESFTSDTDLTYVIDDVVPINAGNGCSFPDSADDTKVSCTVETVDSQSPYDSLVMDLADSDDVLSFHNNSDQAFYTNAIDLGTGDDELTDISGVDANTVWGGVGDDTITVGEAGLAFGGEGNDTLYGIGDGALADGGAGNDVLRGSAGDQDLQGNDGHDKLYGGDDGDHMQGGRGNDVMYGEGGPDFMWGNSGDDELYGGAGTDTLSGGAGRNIVVQD</sequence>
<gene>
    <name evidence="5" type="ORF">ACFPH6_40945</name>
</gene>
<evidence type="ECO:0000256" key="3">
    <source>
        <dbReference type="SAM" id="MobiDB-lite"/>
    </source>
</evidence>
<dbReference type="Pfam" id="PF00353">
    <property type="entry name" value="HemolysinCabind"/>
    <property type="match status" value="4"/>
</dbReference>
<evidence type="ECO:0000313" key="5">
    <source>
        <dbReference type="EMBL" id="MFC4470794.1"/>
    </source>
</evidence>
<keyword evidence="2" id="KW-0964">Secreted</keyword>
<organism evidence="5 6">
    <name type="scientific">Streptomyces xiangluensis</name>
    <dbReference type="NCBI Taxonomy" id="2665720"/>
    <lineage>
        <taxon>Bacteria</taxon>
        <taxon>Bacillati</taxon>
        <taxon>Actinomycetota</taxon>
        <taxon>Actinomycetes</taxon>
        <taxon>Kitasatosporales</taxon>
        <taxon>Streptomycetaceae</taxon>
        <taxon>Streptomyces</taxon>
    </lineage>
</organism>
<dbReference type="PROSITE" id="PS51318">
    <property type="entry name" value="TAT"/>
    <property type="match status" value="1"/>
</dbReference>
<keyword evidence="6" id="KW-1185">Reference proteome</keyword>
<reference evidence="6" key="1">
    <citation type="journal article" date="2019" name="Int. J. Syst. Evol. Microbiol.">
        <title>The Global Catalogue of Microorganisms (GCM) 10K type strain sequencing project: providing services to taxonomists for standard genome sequencing and annotation.</title>
        <authorList>
            <consortium name="The Broad Institute Genomics Platform"/>
            <consortium name="The Broad Institute Genome Sequencing Center for Infectious Disease"/>
            <person name="Wu L."/>
            <person name="Ma J."/>
        </authorList>
    </citation>
    <scope>NUCLEOTIDE SEQUENCE [LARGE SCALE GENOMIC DNA]</scope>
    <source>
        <strain evidence="6">DT43</strain>
    </source>
</reference>
<feature type="chain" id="PRO_5045377445" evidence="4">
    <location>
        <begin position="34"/>
        <end position="286"/>
    </location>
</feature>
<name>A0ABV8YZU5_9ACTN</name>
<keyword evidence="4" id="KW-0732">Signal</keyword>
<evidence type="ECO:0000313" key="6">
    <source>
        <dbReference type="Proteomes" id="UP001596012"/>
    </source>
</evidence>
<proteinExistence type="predicted"/>
<protein>
    <submittedName>
        <fullName evidence="5">Calcium-binding protein</fullName>
    </submittedName>
</protein>
<dbReference type="PRINTS" id="PR00313">
    <property type="entry name" value="CABNDNGRPT"/>
</dbReference>